<reference evidence="10 11" key="1">
    <citation type="submission" date="2019-01" db="EMBL/GenBank/DDBJ databases">
        <title>Vibrio BEI176 sp. nov, a marine bacterium isolated from China: eastern marignal seas.</title>
        <authorList>
            <person name="Li B."/>
        </authorList>
    </citation>
    <scope>NUCLEOTIDE SEQUENCE [LARGE SCALE GENOMIC DNA]</scope>
    <source>
        <strain evidence="10 11">BEI176</strain>
    </source>
</reference>
<feature type="transmembrane region" description="Helical" evidence="8">
    <location>
        <begin position="232"/>
        <end position="249"/>
    </location>
</feature>
<comment type="caution">
    <text evidence="10">The sequence shown here is derived from an EMBL/GenBank/DDBJ whole genome shotgun (WGS) entry which is preliminary data.</text>
</comment>
<dbReference type="InterPro" id="IPR004869">
    <property type="entry name" value="MMPL_dom"/>
</dbReference>
<evidence type="ECO:0000256" key="2">
    <source>
        <dbReference type="ARBA" id="ARBA00010157"/>
    </source>
</evidence>
<organism evidence="10 11">
    <name type="scientific">Vibrio ouci</name>
    <dbReference type="NCBI Taxonomy" id="2499078"/>
    <lineage>
        <taxon>Bacteria</taxon>
        <taxon>Pseudomonadati</taxon>
        <taxon>Pseudomonadota</taxon>
        <taxon>Gammaproteobacteria</taxon>
        <taxon>Vibrionales</taxon>
        <taxon>Vibrionaceae</taxon>
        <taxon>Vibrio</taxon>
    </lineage>
</organism>
<dbReference type="PROSITE" id="PS50156">
    <property type="entry name" value="SSD"/>
    <property type="match status" value="2"/>
</dbReference>
<evidence type="ECO:0000313" key="10">
    <source>
        <dbReference type="EMBL" id="TFH92736.1"/>
    </source>
</evidence>
<keyword evidence="11" id="KW-1185">Reference proteome</keyword>
<evidence type="ECO:0000256" key="4">
    <source>
        <dbReference type="ARBA" id="ARBA00022692"/>
    </source>
</evidence>
<dbReference type="Pfam" id="PF03176">
    <property type="entry name" value="MMPL"/>
    <property type="match status" value="2"/>
</dbReference>
<keyword evidence="3" id="KW-1003">Cell membrane</keyword>
<feature type="compositionally biased region" description="Low complexity" evidence="7">
    <location>
        <begin position="777"/>
        <end position="798"/>
    </location>
</feature>
<dbReference type="GO" id="GO:0022857">
    <property type="term" value="F:transmembrane transporter activity"/>
    <property type="evidence" value="ECO:0007669"/>
    <property type="project" value="InterPro"/>
</dbReference>
<dbReference type="RefSeq" id="WP_134834335.1">
    <property type="nucleotide sequence ID" value="NZ_SATR01000004.1"/>
</dbReference>
<dbReference type="InterPro" id="IPR000731">
    <property type="entry name" value="SSD"/>
</dbReference>
<feature type="transmembrane region" description="Helical" evidence="8">
    <location>
        <begin position="256"/>
        <end position="279"/>
    </location>
</feature>
<feature type="transmembrane region" description="Helical" evidence="8">
    <location>
        <begin position="285"/>
        <end position="304"/>
    </location>
</feature>
<dbReference type="PANTHER" id="PTHR33406">
    <property type="entry name" value="MEMBRANE PROTEIN MJ1562-RELATED"/>
    <property type="match status" value="1"/>
</dbReference>
<comment type="similarity">
    <text evidence="2">Belongs to the resistance-nodulation-cell division (RND) (TC 2.A.6) family. MmpL subfamily.</text>
</comment>
<proteinExistence type="inferred from homology"/>
<sequence length="798" mass="87881">MNTRQTSSKQPPNWLTMPTRLSWWVLLLTMLMVIAATIGGKNLYFRGDYNIFFDGENAQLRAFDEIQTTFAKSDNLAIVIAPKSGNVFEPKTLTLIQRLTQDAWQVPYSSRVDSLANYQHTEATEDDLIVEDLLLDEYSLTPERIAKVKQIALSEPVIKHSMISEKGDVSVVNITVQLPEVDETAEVLEVVAAVNQMIAQYQVEHPDVEFHKAGIIAMNHAFMVAAQDDSSTLVPTMLLVILLFLTLMLRSVLSVVATLVVIIGSVAATMGLSGWAGMFLSTATVNIPTLVMTLAVADCVHVIATMRQNMKLGHSKRYAIDQSVSVNFMPIVITSITTAIGFLMMNMSDSPVLRDFGNLAALGVMIACLLSLSMLPAMLRILPIKVNAVDAHNPEPSDVMDKLGDWVVRNRKVLLPVSAVVIAVSASLLPLNKINDESVKYFDSRSEFRRAADFMEERISGMSNINIVVKSDESQGIADPTYLQTIGDFSKWLREQPETDHVATLSDVYKRLNKNMHGDENSYYTLPLDRELAAQYLLLYEMSLPYGLDLNNQINVDKSSIKMVATVANLGSVEMVDLENRIYAWFNQHAPQYQVVASSPTLMFAHIGETNMASMLATLPITLILISALMIFSLRSLRLGIISVVPNMAPAVIGFGLWALFSGEINLGLSVVVTLTLGIVVDDSVHFLSKYQRARKQGQNAEQAVRYAFHTVGRALWITTVVLVAGFSVLAMSSFRLNADMGQLSAIVIFIALVVDFVFLPALLMKFDTASYSQDEPQTANATTNSATTSPATTQLQS</sequence>
<evidence type="ECO:0000256" key="8">
    <source>
        <dbReference type="SAM" id="Phobius"/>
    </source>
</evidence>
<feature type="transmembrane region" description="Helical" evidence="8">
    <location>
        <begin position="413"/>
        <end position="431"/>
    </location>
</feature>
<feature type="region of interest" description="Disordered" evidence="7">
    <location>
        <begin position="776"/>
        <end position="798"/>
    </location>
</feature>
<dbReference type="PANTHER" id="PTHR33406:SF6">
    <property type="entry name" value="MEMBRANE PROTEIN YDGH-RELATED"/>
    <property type="match status" value="1"/>
</dbReference>
<dbReference type="InterPro" id="IPR050545">
    <property type="entry name" value="Mycobact_MmpL"/>
</dbReference>
<keyword evidence="6 8" id="KW-0472">Membrane</keyword>
<keyword evidence="5 8" id="KW-1133">Transmembrane helix</keyword>
<evidence type="ECO:0000256" key="3">
    <source>
        <dbReference type="ARBA" id="ARBA00022475"/>
    </source>
</evidence>
<dbReference type="EMBL" id="SATR01000004">
    <property type="protein sequence ID" value="TFH92736.1"/>
    <property type="molecule type" value="Genomic_DNA"/>
</dbReference>
<feature type="domain" description="SSD" evidence="9">
    <location>
        <begin position="256"/>
        <end position="381"/>
    </location>
</feature>
<evidence type="ECO:0000256" key="1">
    <source>
        <dbReference type="ARBA" id="ARBA00004651"/>
    </source>
</evidence>
<keyword evidence="4 8" id="KW-0812">Transmembrane</keyword>
<protein>
    <submittedName>
        <fullName evidence="10">RND family transporter</fullName>
    </submittedName>
</protein>
<dbReference type="GO" id="GO:0005886">
    <property type="term" value="C:plasma membrane"/>
    <property type="evidence" value="ECO:0007669"/>
    <property type="project" value="UniProtKB-SubCell"/>
</dbReference>
<accession>A0A4Y8WJ99</accession>
<comment type="subcellular location">
    <subcellularLocation>
        <location evidence="1">Cell membrane</location>
        <topology evidence="1">Multi-pass membrane protein</topology>
    </subcellularLocation>
</comment>
<feature type="domain" description="SSD" evidence="9">
    <location>
        <begin position="639"/>
        <end position="766"/>
    </location>
</feature>
<feature type="transmembrane region" description="Helical" evidence="8">
    <location>
        <begin position="715"/>
        <end position="735"/>
    </location>
</feature>
<feature type="transmembrane region" description="Helical" evidence="8">
    <location>
        <begin position="612"/>
        <end position="632"/>
    </location>
</feature>
<feature type="transmembrane region" description="Helical" evidence="8">
    <location>
        <begin position="356"/>
        <end position="375"/>
    </location>
</feature>
<dbReference type="OrthoDB" id="9803781at2"/>
<dbReference type="PRINTS" id="PR00702">
    <property type="entry name" value="ACRIFLAVINRP"/>
</dbReference>
<dbReference type="SUPFAM" id="SSF82866">
    <property type="entry name" value="Multidrug efflux transporter AcrB transmembrane domain"/>
    <property type="match status" value="2"/>
</dbReference>
<evidence type="ECO:0000259" key="9">
    <source>
        <dbReference type="PROSITE" id="PS50156"/>
    </source>
</evidence>
<dbReference type="AlphaFoldDB" id="A0A4Y8WJ99"/>
<evidence type="ECO:0000313" key="11">
    <source>
        <dbReference type="Proteomes" id="UP000297753"/>
    </source>
</evidence>
<dbReference type="InterPro" id="IPR001036">
    <property type="entry name" value="Acrflvin-R"/>
</dbReference>
<dbReference type="Gene3D" id="1.20.1640.10">
    <property type="entry name" value="Multidrug efflux transporter AcrB transmembrane domain"/>
    <property type="match status" value="2"/>
</dbReference>
<feature type="transmembrane region" description="Helical" evidence="8">
    <location>
        <begin position="741"/>
        <end position="764"/>
    </location>
</feature>
<evidence type="ECO:0000256" key="6">
    <source>
        <dbReference type="ARBA" id="ARBA00023136"/>
    </source>
</evidence>
<gene>
    <name evidence="10" type="ORF">ELS82_04130</name>
</gene>
<name>A0A4Y8WJ99_9VIBR</name>
<evidence type="ECO:0000256" key="5">
    <source>
        <dbReference type="ARBA" id="ARBA00022989"/>
    </source>
</evidence>
<feature type="transmembrane region" description="Helical" evidence="8">
    <location>
        <begin position="667"/>
        <end position="688"/>
    </location>
</feature>
<evidence type="ECO:0000256" key="7">
    <source>
        <dbReference type="SAM" id="MobiDB-lite"/>
    </source>
</evidence>
<feature type="transmembrane region" description="Helical" evidence="8">
    <location>
        <begin position="21"/>
        <end position="40"/>
    </location>
</feature>
<dbReference type="Proteomes" id="UP000297753">
    <property type="component" value="Unassembled WGS sequence"/>
</dbReference>
<feature type="transmembrane region" description="Helical" evidence="8">
    <location>
        <begin position="324"/>
        <end position="344"/>
    </location>
</feature>
<feature type="transmembrane region" description="Helical" evidence="8">
    <location>
        <begin position="639"/>
        <end position="661"/>
    </location>
</feature>